<dbReference type="InterPro" id="IPR005835">
    <property type="entry name" value="NTP_transferase_dom"/>
</dbReference>
<keyword evidence="3" id="KW-0808">Transferase</keyword>
<feature type="domain" description="Nucleotidyl transferase" evidence="9">
    <location>
        <begin position="8"/>
        <end position="199"/>
    </location>
</feature>
<evidence type="ECO:0000313" key="11">
    <source>
        <dbReference type="EMBL" id="OGG16260.1"/>
    </source>
</evidence>
<reference evidence="11 12" key="1">
    <citation type="journal article" date="2016" name="Nat. Commun.">
        <title>Thousands of microbial genomes shed light on interconnected biogeochemical processes in an aquifer system.</title>
        <authorList>
            <person name="Anantharaman K."/>
            <person name="Brown C.T."/>
            <person name="Hug L.A."/>
            <person name="Sharon I."/>
            <person name="Castelle C.J."/>
            <person name="Probst A.J."/>
            <person name="Thomas B.C."/>
            <person name="Singh A."/>
            <person name="Wilkins M.J."/>
            <person name="Karaoz U."/>
            <person name="Brodie E.L."/>
            <person name="Williams K.H."/>
            <person name="Hubbard S.S."/>
            <person name="Banfield J.F."/>
        </authorList>
    </citation>
    <scope>NUCLEOTIDE SEQUENCE [LARGE SCALE GENOMIC DNA]</scope>
</reference>
<dbReference type="GO" id="GO:0003977">
    <property type="term" value="F:UDP-N-acetylglucosamine diphosphorylase activity"/>
    <property type="evidence" value="ECO:0007669"/>
    <property type="project" value="UniProtKB-EC"/>
</dbReference>
<dbReference type="Gene3D" id="2.160.10.10">
    <property type="entry name" value="Hexapeptide repeat proteins"/>
    <property type="match status" value="1"/>
</dbReference>
<comment type="catalytic activity">
    <reaction evidence="7">
        <text>alpha-D-glucosamine 1-phosphate + acetyl-CoA = N-acetyl-alpha-D-glucosamine 1-phosphate + CoA + H(+)</text>
        <dbReference type="Rhea" id="RHEA:13725"/>
        <dbReference type="ChEBI" id="CHEBI:15378"/>
        <dbReference type="ChEBI" id="CHEBI:57287"/>
        <dbReference type="ChEBI" id="CHEBI:57288"/>
        <dbReference type="ChEBI" id="CHEBI:57776"/>
        <dbReference type="ChEBI" id="CHEBI:58516"/>
        <dbReference type="EC" id="2.3.1.157"/>
    </reaction>
</comment>
<evidence type="ECO:0000256" key="1">
    <source>
        <dbReference type="ARBA" id="ARBA00005166"/>
    </source>
</evidence>
<dbReference type="InterPro" id="IPR029044">
    <property type="entry name" value="Nucleotide-diphossugar_trans"/>
</dbReference>
<keyword evidence="4" id="KW-0548">Nucleotidyltransferase</keyword>
<evidence type="ECO:0000259" key="9">
    <source>
        <dbReference type="Pfam" id="PF00483"/>
    </source>
</evidence>
<proteinExistence type="predicted"/>
<comment type="pathway">
    <text evidence="2">Nucleotide-sugar biosynthesis; UDP-N-acetyl-alpha-D-glucosamine biosynthesis; UDP-N-acetyl-alpha-D-glucosamine from N-acetyl-alpha-D-glucosamine 1-phosphate: step 1/1.</text>
</comment>
<dbReference type="InterPro" id="IPR011004">
    <property type="entry name" value="Trimer_LpxA-like_sf"/>
</dbReference>
<evidence type="ECO:0000256" key="2">
    <source>
        <dbReference type="ARBA" id="ARBA00005208"/>
    </source>
</evidence>
<evidence type="ECO:0000256" key="5">
    <source>
        <dbReference type="ARBA" id="ARBA00023268"/>
    </source>
</evidence>
<dbReference type="SUPFAM" id="SSF53448">
    <property type="entry name" value="Nucleotide-diphospho-sugar transferases"/>
    <property type="match status" value="1"/>
</dbReference>
<evidence type="ECO:0000259" key="10">
    <source>
        <dbReference type="Pfam" id="PF25087"/>
    </source>
</evidence>
<accession>A0A1F5ZUX8</accession>
<protein>
    <submittedName>
        <fullName evidence="11">Uncharacterized protein</fullName>
    </submittedName>
</protein>
<evidence type="ECO:0000256" key="8">
    <source>
        <dbReference type="ARBA" id="ARBA00048493"/>
    </source>
</evidence>
<gene>
    <name evidence="11" type="ORF">A3D77_02255</name>
</gene>
<dbReference type="PANTHER" id="PTHR43584:SF8">
    <property type="entry name" value="N-ACETYLMURAMATE ALPHA-1-PHOSPHATE URIDYLYLTRANSFERASE"/>
    <property type="match status" value="1"/>
</dbReference>
<dbReference type="InterPro" id="IPR056729">
    <property type="entry name" value="GMPPB_C"/>
</dbReference>
<dbReference type="Gene3D" id="3.90.550.10">
    <property type="entry name" value="Spore Coat Polysaccharide Biosynthesis Protein SpsA, Chain A"/>
    <property type="match status" value="1"/>
</dbReference>
<name>A0A1F5ZUX8_9BACT</name>
<dbReference type="EMBL" id="MFJL01000014">
    <property type="protein sequence ID" value="OGG16260.1"/>
    <property type="molecule type" value="Genomic_DNA"/>
</dbReference>
<comment type="caution">
    <text evidence="11">The sequence shown here is derived from an EMBL/GenBank/DDBJ whole genome shotgun (WGS) entry which is preliminary data.</text>
</comment>
<dbReference type="Proteomes" id="UP000176923">
    <property type="component" value="Unassembled WGS sequence"/>
</dbReference>
<sequence length="427" mass="47016">MNTLPTVLLLAGGDSTRLWPLSDKHSLIFLGKPLAYYALSQLVRFGFKNIIVVVSERNKSLFELLKSEFPGVVITLVMQEDRRGMAGAVLSAKKYIERNPVLIVGPSDVFEDTLVSDFVNYLPKVQDGMLTGIHLNDYFPGGYLKVLNDKVVSIIEKPEREKRGSNIVRLIFDYFKDTSDFLKILQNTESKNDDIYEKAIGILIGKKANISFLSYTGFWGHVKYPWDVLTLSSYFLSKITNQTIKAREIAKSATIRGPVIIESGSRVLDHAVIIGPTYIGKNCIVGNNTLIRESIIGEGSVVGFASEVARSVVGNNCYFHNNYVGDSVISDHVSMGAMATTANFRLDQKSVSSAVNKQKLDTGKVKLGSIIGQMSKVGVHAALMPGIKIGKNSFISSGAIVESDVPDNSFYKSEINFKLVTNKHSKK</sequence>
<dbReference type="Pfam" id="PF00483">
    <property type="entry name" value="NTP_transferase"/>
    <property type="match status" value="1"/>
</dbReference>
<feature type="domain" description="Mannose-1-phosphate guanyltransferase C-terminal" evidence="10">
    <location>
        <begin position="255"/>
        <end position="358"/>
    </location>
</feature>
<dbReference type="AlphaFoldDB" id="A0A1F5ZUX8"/>
<evidence type="ECO:0000256" key="3">
    <source>
        <dbReference type="ARBA" id="ARBA00022679"/>
    </source>
</evidence>
<keyword evidence="6" id="KW-0012">Acyltransferase</keyword>
<dbReference type="Pfam" id="PF25087">
    <property type="entry name" value="GMPPB_C"/>
    <property type="match status" value="1"/>
</dbReference>
<dbReference type="GO" id="GO:0019134">
    <property type="term" value="F:glucosamine-1-phosphate N-acetyltransferase activity"/>
    <property type="evidence" value="ECO:0007669"/>
    <property type="project" value="UniProtKB-EC"/>
</dbReference>
<comment type="catalytic activity">
    <reaction evidence="8">
        <text>N-acetyl-alpha-D-glucosamine 1-phosphate + UTP + H(+) = UDP-N-acetyl-alpha-D-glucosamine + diphosphate</text>
        <dbReference type="Rhea" id="RHEA:13509"/>
        <dbReference type="ChEBI" id="CHEBI:15378"/>
        <dbReference type="ChEBI" id="CHEBI:33019"/>
        <dbReference type="ChEBI" id="CHEBI:46398"/>
        <dbReference type="ChEBI" id="CHEBI:57705"/>
        <dbReference type="ChEBI" id="CHEBI:57776"/>
        <dbReference type="EC" id="2.7.7.23"/>
    </reaction>
</comment>
<evidence type="ECO:0000313" key="12">
    <source>
        <dbReference type="Proteomes" id="UP000176923"/>
    </source>
</evidence>
<dbReference type="STRING" id="1798382.A3D77_02255"/>
<dbReference type="PANTHER" id="PTHR43584">
    <property type="entry name" value="NUCLEOTIDYL TRANSFERASE"/>
    <property type="match status" value="1"/>
</dbReference>
<dbReference type="SUPFAM" id="SSF51161">
    <property type="entry name" value="Trimeric LpxA-like enzymes"/>
    <property type="match status" value="1"/>
</dbReference>
<evidence type="ECO:0000256" key="7">
    <source>
        <dbReference type="ARBA" id="ARBA00048247"/>
    </source>
</evidence>
<evidence type="ECO:0000256" key="6">
    <source>
        <dbReference type="ARBA" id="ARBA00023315"/>
    </source>
</evidence>
<organism evidence="11 12">
    <name type="scientific">Candidatus Gottesmanbacteria bacterium RIFCSPHIGHO2_02_FULL_39_11</name>
    <dbReference type="NCBI Taxonomy" id="1798382"/>
    <lineage>
        <taxon>Bacteria</taxon>
        <taxon>Candidatus Gottesmaniibacteriota</taxon>
    </lineage>
</organism>
<keyword evidence="5" id="KW-0511">Multifunctional enzyme</keyword>
<dbReference type="InterPro" id="IPR050065">
    <property type="entry name" value="GlmU-like"/>
</dbReference>
<comment type="pathway">
    <text evidence="1">Nucleotide-sugar biosynthesis; UDP-N-acetyl-alpha-D-glucosamine biosynthesis; N-acetyl-alpha-D-glucosamine 1-phosphate from alpha-D-glucosamine 6-phosphate (route II): step 2/2.</text>
</comment>
<evidence type="ECO:0000256" key="4">
    <source>
        <dbReference type="ARBA" id="ARBA00022695"/>
    </source>
</evidence>